<proteinExistence type="predicted"/>
<evidence type="ECO:0000313" key="2">
    <source>
        <dbReference type="Proteomes" id="UP001362999"/>
    </source>
</evidence>
<feature type="non-terminal residue" evidence="1">
    <location>
        <position position="1"/>
    </location>
</feature>
<protein>
    <submittedName>
        <fullName evidence="1">Uncharacterized protein</fullName>
    </submittedName>
</protein>
<dbReference type="AlphaFoldDB" id="A0AAW0AL14"/>
<dbReference type="EMBL" id="JAWWNJ010000058">
    <property type="protein sequence ID" value="KAK7013774.1"/>
    <property type="molecule type" value="Genomic_DNA"/>
</dbReference>
<reference evidence="1 2" key="1">
    <citation type="journal article" date="2024" name="J Genomics">
        <title>Draft genome sequencing and assembly of Favolaschia claudopus CIRM-BRFM 2984 isolated from oak limbs.</title>
        <authorList>
            <person name="Navarro D."/>
            <person name="Drula E."/>
            <person name="Chaduli D."/>
            <person name="Cazenave R."/>
            <person name="Ahrendt S."/>
            <person name="Wang J."/>
            <person name="Lipzen A."/>
            <person name="Daum C."/>
            <person name="Barry K."/>
            <person name="Grigoriev I.V."/>
            <person name="Favel A."/>
            <person name="Rosso M.N."/>
            <person name="Martin F."/>
        </authorList>
    </citation>
    <scope>NUCLEOTIDE SEQUENCE [LARGE SCALE GENOMIC DNA]</scope>
    <source>
        <strain evidence="1 2">CIRM-BRFM 2984</strain>
    </source>
</reference>
<name>A0AAW0AL14_9AGAR</name>
<accession>A0AAW0AL14</accession>
<gene>
    <name evidence="1" type="ORF">R3P38DRAFT_2465996</name>
</gene>
<organism evidence="1 2">
    <name type="scientific">Favolaschia claudopus</name>
    <dbReference type="NCBI Taxonomy" id="2862362"/>
    <lineage>
        <taxon>Eukaryota</taxon>
        <taxon>Fungi</taxon>
        <taxon>Dikarya</taxon>
        <taxon>Basidiomycota</taxon>
        <taxon>Agaricomycotina</taxon>
        <taxon>Agaricomycetes</taxon>
        <taxon>Agaricomycetidae</taxon>
        <taxon>Agaricales</taxon>
        <taxon>Marasmiineae</taxon>
        <taxon>Mycenaceae</taxon>
        <taxon>Favolaschia</taxon>
    </lineage>
</organism>
<evidence type="ECO:0000313" key="1">
    <source>
        <dbReference type="EMBL" id="KAK7013774.1"/>
    </source>
</evidence>
<comment type="caution">
    <text evidence="1">The sequence shown here is derived from an EMBL/GenBank/DDBJ whole genome shotgun (WGS) entry which is preliminary data.</text>
</comment>
<dbReference type="Proteomes" id="UP001362999">
    <property type="component" value="Unassembled WGS sequence"/>
</dbReference>
<keyword evidence="2" id="KW-1185">Reference proteome</keyword>
<feature type="non-terminal residue" evidence="1">
    <location>
        <position position="121"/>
    </location>
</feature>
<sequence>QPCCGMLIMFPEGRSHHVDYPFGLHQQYPLPWDYYSQRDKFYVQSHHCLRSLRAGGKSCNSCEALLRDDVFVGILQRIAGGIHPSTPLIYRPISVLVETVRNKSDECRGMKLTKLNLVRKL</sequence>